<protein>
    <submittedName>
        <fullName evidence="8">Cytochrome P450</fullName>
    </submittedName>
</protein>
<evidence type="ECO:0000256" key="3">
    <source>
        <dbReference type="ARBA" id="ARBA00022723"/>
    </source>
</evidence>
<evidence type="ECO:0000313" key="8">
    <source>
        <dbReference type="EMBL" id="AZQ32588.1"/>
    </source>
</evidence>
<dbReference type="CDD" id="cd11030">
    <property type="entry name" value="CYP105-like"/>
    <property type="match status" value="1"/>
</dbReference>
<keyword evidence="6 7" id="KW-0503">Monooxygenase</keyword>
<keyword evidence="9" id="KW-1185">Reference proteome</keyword>
<dbReference type="GO" id="GO:0004497">
    <property type="term" value="F:monooxygenase activity"/>
    <property type="evidence" value="ECO:0007669"/>
    <property type="project" value="UniProtKB-KW"/>
</dbReference>
<evidence type="ECO:0000256" key="5">
    <source>
        <dbReference type="ARBA" id="ARBA00023004"/>
    </source>
</evidence>
<evidence type="ECO:0000313" key="9">
    <source>
        <dbReference type="Proteomes" id="UP000280298"/>
    </source>
</evidence>
<dbReference type="PANTHER" id="PTHR46696">
    <property type="entry name" value="P450, PUTATIVE (EUROFUNG)-RELATED"/>
    <property type="match status" value="1"/>
</dbReference>
<sequence>MTESPTVAFPQNRTCPYHPPTAYDPLRDTRPLARVTLYDGRPVWLVTGHGLARTLLADPRLSSDRTRSGFPAPTARFAAVRGRKSALLGVDDPEHRVQRRMMVPSFTLRRAAELRPQIQRIVDERLDAMIAQGAPAELVSAFALPVPSMVICALLGVPYADHDFFEGQSRRLLRGPTAADTLDARDRLEAYFAELIERKQKQAEPGEGVLDELVHQQLRDGDLDHEELIALATILLVAGHETTANMISLGTYTLLQHPDRLAELRADPGLLPTAVEELMRMLSIADGLLRVAAEDIEVDGETIREGDGVVFSTSVINRDEAVYADPDTLDWHRPARHHIAFGFGIHQCLGQNLARAEMETALHALFERLPTLRLAVPAEGIPFKPGDTIQGMLELPVTW</sequence>
<dbReference type="InterPro" id="IPR017972">
    <property type="entry name" value="Cyt_P450_CS"/>
</dbReference>
<keyword evidence="4 7" id="KW-0560">Oxidoreductase</keyword>
<proteinExistence type="inferred from homology"/>
<keyword evidence="3 7" id="KW-0479">Metal-binding</keyword>
<evidence type="ECO:0000256" key="2">
    <source>
        <dbReference type="ARBA" id="ARBA00022617"/>
    </source>
</evidence>
<dbReference type="InterPro" id="IPR001128">
    <property type="entry name" value="Cyt_P450"/>
</dbReference>
<evidence type="ECO:0000256" key="1">
    <source>
        <dbReference type="ARBA" id="ARBA00010617"/>
    </source>
</evidence>
<dbReference type="Proteomes" id="UP000280298">
    <property type="component" value="Chromosome"/>
</dbReference>
<keyword evidence="2 7" id="KW-0349">Heme</keyword>
<dbReference type="PRINTS" id="PR00359">
    <property type="entry name" value="BP450"/>
</dbReference>
<reference evidence="8 9" key="1">
    <citation type="journal article" date="2019" name="Int. J. Syst. Evol. Microbiol.">
        <title>Streptomyces cyaneochromogenes sp. nov., a blue pigment-producing actinomycete from manganese-contaminated soil.</title>
        <authorList>
            <person name="Tang X."/>
            <person name="Zhao J."/>
            <person name="Li K."/>
            <person name="Chen Z."/>
            <person name="Sun Y."/>
            <person name="Gao J."/>
        </authorList>
    </citation>
    <scope>NUCLEOTIDE SEQUENCE [LARGE SCALE GENOMIC DNA]</scope>
    <source>
        <strain evidence="8 9">MK-45</strain>
    </source>
</reference>
<dbReference type="GO" id="GO:0016705">
    <property type="term" value="F:oxidoreductase activity, acting on paired donors, with incorporation or reduction of molecular oxygen"/>
    <property type="evidence" value="ECO:0007669"/>
    <property type="project" value="InterPro"/>
</dbReference>
<dbReference type="Pfam" id="PF00067">
    <property type="entry name" value="p450"/>
    <property type="match status" value="1"/>
</dbReference>
<dbReference type="KEGG" id="scya:EJ357_03310"/>
<dbReference type="SUPFAM" id="SSF48264">
    <property type="entry name" value="Cytochrome P450"/>
    <property type="match status" value="1"/>
</dbReference>
<dbReference type="OrthoDB" id="3664945at2"/>
<organism evidence="8 9">
    <name type="scientific">Streptomyces cyaneochromogenes</name>
    <dbReference type="NCBI Taxonomy" id="2496836"/>
    <lineage>
        <taxon>Bacteria</taxon>
        <taxon>Bacillati</taxon>
        <taxon>Actinomycetota</taxon>
        <taxon>Actinomycetes</taxon>
        <taxon>Kitasatosporales</taxon>
        <taxon>Streptomycetaceae</taxon>
        <taxon>Streptomyces</taxon>
    </lineage>
</organism>
<evidence type="ECO:0000256" key="7">
    <source>
        <dbReference type="RuleBase" id="RU000461"/>
    </source>
</evidence>
<dbReference type="PRINTS" id="PR00385">
    <property type="entry name" value="P450"/>
</dbReference>
<gene>
    <name evidence="8" type="ORF">EJ357_03310</name>
</gene>
<dbReference type="EMBL" id="CP034539">
    <property type="protein sequence ID" value="AZQ32588.1"/>
    <property type="molecule type" value="Genomic_DNA"/>
</dbReference>
<comment type="similarity">
    <text evidence="1 7">Belongs to the cytochrome P450 family.</text>
</comment>
<name>A0A3Q9EL39_9ACTN</name>
<dbReference type="InterPro" id="IPR002397">
    <property type="entry name" value="Cyt_P450_B"/>
</dbReference>
<keyword evidence="5 7" id="KW-0408">Iron</keyword>
<evidence type="ECO:0000256" key="6">
    <source>
        <dbReference type="ARBA" id="ARBA00023033"/>
    </source>
</evidence>
<dbReference type="GO" id="GO:0020037">
    <property type="term" value="F:heme binding"/>
    <property type="evidence" value="ECO:0007669"/>
    <property type="project" value="InterPro"/>
</dbReference>
<dbReference type="GO" id="GO:0005506">
    <property type="term" value="F:iron ion binding"/>
    <property type="evidence" value="ECO:0007669"/>
    <property type="project" value="InterPro"/>
</dbReference>
<dbReference type="PANTHER" id="PTHR46696:SF1">
    <property type="entry name" value="CYTOCHROME P450 YJIB-RELATED"/>
    <property type="match status" value="1"/>
</dbReference>
<dbReference type="AlphaFoldDB" id="A0A3Q9EL39"/>
<accession>A0A3Q9EL39</accession>
<dbReference type="Gene3D" id="1.10.630.10">
    <property type="entry name" value="Cytochrome P450"/>
    <property type="match status" value="1"/>
</dbReference>
<dbReference type="PROSITE" id="PS00086">
    <property type="entry name" value="CYTOCHROME_P450"/>
    <property type="match status" value="1"/>
</dbReference>
<dbReference type="FunFam" id="1.10.630.10:FF:000018">
    <property type="entry name" value="Cytochrome P450 monooxygenase"/>
    <property type="match status" value="1"/>
</dbReference>
<evidence type="ECO:0000256" key="4">
    <source>
        <dbReference type="ARBA" id="ARBA00023002"/>
    </source>
</evidence>
<dbReference type="InterPro" id="IPR036396">
    <property type="entry name" value="Cyt_P450_sf"/>
</dbReference>